<keyword evidence="2" id="KW-0812">Transmembrane</keyword>
<dbReference type="InterPro" id="IPR011009">
    <property type="entry name" value="Kinase-like_dom_sf"/>
</dbReference>
<organism evidence="5 6">
    <name type="scientific">Quercus suber</name>
    <name type="common">Cork oak</name>
    <dbReference type="NCBI Taxonomy" id="58331"/>
    <lineage>
        <taxon>Eukaryota</taxon>
        <taxon>Viridiplantae</taxon>
        <taxon>Streptophyta</taxon>
        <taxon>Embryophyta</taxon>
        <taxon>Tracheophyta</taxon>
        <taxon>Spermatophyta</taxon>
        <taxon>Magnoliopsida</taxon>
        <taxon>eudicotyledons</taxon>
        <taxon>Gunneridae</taxon>
        <taxon>Pentapetalae</taxon>
        <taxon>rosids</taxon>
        <taxon>fabids</taxon>
        <taxon>Fagales</taxon>
        <taxon>Fagaceae</taxon>
        <taxon>Quercus</taxon>
    </lineage>
</organism>
<comment type="caution">
    <text evidence="5">The sequence shown here is derived from an EMBL/GenBank/DDBJ whole genome shotgun (WGS) entry which is preliminary data.</text>
</comment>
<feature type="domain" description="Protein kinase" evidence="4">
    <location>
        <begin position="262"/>
        <end position="530"/>
    </location>
</feature>
<protein>
    <submittedName>
        <fullName evidence="5">Lrr receptor-like serine/threonine-protein kinase</fullName>
    </submittedName>
</protein>
<dbReference type="EMBL" id="PKMF04000086">
    <property type="protein sequence ID" value="KAK7851524.1"/>
    <property type="molecule type" value="Genomic_DNA"/>
</dbReference>
<dbReference type="InterPro" id="IPR032675">
    <property type="entry name" value="LRR_dom_sf"/>
</dbReference>
<dbReference type="PROSITE" id="PS50011">
    <property type="entry name" value="PROTEIN_KINASE_DOM"/>
    <property type="match status" value="1"/>
</dbReference>
<dbReference type="SUPFAM" id="SSF56112">
    <property type="entry name" value="Protein kinase-like (PK-like)"/>
    <property type="match status" value="1"/>
</dbReference>
<dbReference type="GO" id="GO:0005524">
    <property type="term" value="F:ATP binding"/>
    <property type="evidence" value="ECO:0007669"/>
    <property type="project" value="InterPro"/>
</dbReference>
<reference evidence="5 6" key="1">
    <citation type="journal article" date="2018" name="Sci. Data">
        <title>The draft genome sequence of cork oak.</title>
        <authorList>
            <person name="Ramos A.M."/>
            <person name="Usie A."/>
            <person name="Barbosa P."/>
            <person name="Barros P.M."/>
            <person name="Capote T."/>
            <person name="Chaves I."/>
            <person name="Simoes F."/>
            <person name="Abreu I."/>
            <person name="Carrasquinho I."/>
            <person name="Faro C."/>
            <person name="Guimaraes J.B."/>
            <person name="Mendonca D."/>
            <person name="Nobrega F."/>
            <person name="Rodrigues L."/>
            <person name="Saibo N.J.M."/>
            <person name="Varela M.C."/>
            <person name="Egas C."/>
            <person name="Matos J."/>
            <person name="Miguel C.M."/>
            <person name="Oliveira M.M."/>
            <person name="Ricardo C.P."/>
            <person name="Goncalves S."/>
        </authorList>
    </citation>
    <scope>NUCLEOTIDE SEQUENCE [LARGE SCALE GENOMIC DNA]</scope>
    <source>
        <strain evidence="6">cv. HL8</strain>
    </source>
</reference>
<proteinExistence type="predicted"/>
<feature type="chain" id="PRO_5043497317" evidence="3">
    <location>
        <begin position="22"/>
        <end position="530"/>
    </location>
</feature>
<feature type="transmembrane region" description="Helical" evidence="2">
    <location>
        <begin position="211"/>
        <end position="235"/>
    </location>
</feature>
<name>A0AAW0LKQ1_QUESU</name>
<dbReference type="InterPro" id="IPR000719">
    <property type="entry name" value="Prot_kinase_dom"/>
</dbReference>
<dbReference type="Gene3D" id="3.30.200.20">
    <property type="entry name" value="Phosphorylase Kinase, domain 1"/>
    <property type="match status" value="1"/>
</dbReference>
<evidence type="ECO:0000313" key="5">
    <source>
        <dbReference type="EMBL" id="KAK7851524.1"/>
    </source>
</evidence>
<keyword evidence="3" id="KW-0732">Signal</keyword>
<gene>
    <name evidence="5" type="ORF">CFP56_041668</name>
</gene>
<sequence length="530" mass="60563">MASISETFLLFFSIILTLSRAMHSASVVEDLNNLKPPPDFNTTIRNNCVHNPSLRYCNSSDLNEIFKSTIVASHLCNESRNPNCVETFPKIDLRSRPKIAPLYLSFSFFWKYCPLSILSIDLSNNSMKGSFPIDVLQCTQIQALDLSHNELTGDVPIHSFSPLTNLTLLNLSYNYFSESTMSDAEFFKRFNASSFIHSGLLPNKKKFTIKAIILLVGFPIFVILMVGCFGWLCFVRPDFLPRVFRRKNKFTPSMLKAATDGFSRENLVGKGEGVDMYRGVLRDGTQVRIEIYRDDISRESQRRFEEECKVLVQLSHENIVQVLGSCSRRKLRAIVTEWMEGENVEIWLSRSAPSWKHRLKILMGVVKGMCYLHEEWPEVGYDLRTSSVLLSDNLEPLISRFKVGDQSSSTRKIQKFGVFLLEILVSSRLSDESKSGEVGFLDHIRKHYPGNLREVIDERMKMTENSFDQAKQLIRLGLMCTDQSSSHHPHLSQIADIITRAYESWNVLASPTHKRSPGDRGKGHKRIQSR</sequence>
<evidence type="ECO:0000256" key="1">
    <source>
        <dbReference type="SAM" id="MobiDB-lite"/>
    </source>
</evidence>
<keyword evidence="6" id="KW-1185">Reference proteome</keyword>
<dbReference type="PANTHER" id="PTHR45631">
    <property type="entry name" value="OS07G0107800 PROTEIN-RELATED"/>
    <property type="match status" value="1"/>
</dbReference>
<dbReference type="AlphaFoldDB" id="A0AAW0LKQ1"/>
<accession>A0AAW0LKQ1</accession>
<evidence type="ECO:0000256" key="2">
    <source>
        <dbReference type="SAM" id="Phobius"/>
    </source>
</evidence>
<dbReference type="Gene3D" id="3.80.10.10">
    <property type="entry name" value="Ribonuclease Inhibitor"/>
    <property type="match status" value="1"/>
</dbReference>
<keyword evidence="2" id="KW-0472">Membrane</keyword>
<dbReference type="Proteomes" id="UP000237347">
    <property type="component" value="Unassembled WGS sequence"/>
</dbReference>
<dbReference type="SUPFAM" id="SSF52058">
    <property type="entry name" value="L domain-like"/>
    <property type="match status" value="1"/>
</dbReference>
<dbReference type="GO" id="GO:0004672">
    <property type="term" value="F:protein kinase activity"/>
    <property type="evidence" value="ECO:0007669"/>
    <property type="project" value="InterPro"/>
</dbReference>
<evidence type="ECO:0000259" key="4">
    <source>
        <dbReference type="PROSITE" id="PS50011"/>
    </source>
</evidence>
<keyword evidence="2" id="KW-1133">Transmembrane helix</keyword>
<feature type="signal peptide" evidence="3">
    <location>
        <begin position="1"/>
        <end position="21"/>
    </location>
</feature>
<dbReference type="Gene3D" id="1.10.510.10">
    <property type="entry name" value="Transferase(Phosphotransferase) domain 1"/>
    <property type="match status" value="2"/>
</dbReference>
<dbReference type="InterPro" id="IPR001245">
    <property type="entry name" value="Ser-Thr/Tyr_kinase_cat_dom"/>
</dbReference>
<feature type="region of interest" description="Disordered" evidence="1">
    <location>
        <begin position="509"/>
        <end position="530"/>
    </location>
</feature>
<dbReference type="Pfam" id="PF07714">
    <property type="entry name" value="PK_Tyr_Ser-Thr"/>
    <property type="match status" value="1"/>
</dbReference>
<evidence type="ECO:0000256" key="3">
    <source>
        <dbReference type="SAM" id="SignalP"/>
    </source>
</evidence>
<evidence type="ECO:0000313" key="6">
    <source>
        <dbReference type="Proteomes" id="UP000237347"/>
    </source>
</evidence>
<dbReference type="PANTHER" id="PTHR45631:SF68">
    <property type="entry name" value="REPEAT FAMILY PROTEIN, PUTATIVE, EXPRESSED-RELATED"/>
    <property type="match status" value="1"/>
</dbReference>